<dbReference type="EMBL" id="CP032382">
    <property type="protein sequence ID" value="AYB30144.1"/>
    <property type="molecule type" value="Genomic_DNA"/>
</dbReference>
<keyword evidence="2" id="KW-1185">Reference proteome</keyword>
<accession>A0A385SGT0</accession>
<name>A0A385SGT0_9BACT</name>
<dbReference type="AlphaFoldDB" id="A0A385SGT0"/>
<evidence type="ECO:0000313" key="2">
    <source>
        <dbReference type="Proteomes" id="UP000266183"/>
    </source>
</evidence>
<dbReference type="Proteomes" id="UP000266183">
    <property type="component" value="Chromosome"/>
</dbReference>
<dbReference type="OrthoDB" id="633065at2"/>
<dbReference type="RefSeq" id="WP_119753448.1">
    <property type="nucleotide sequence ID" value="NZ_CP032382.1"/>
</dbReference>
<dbReference type="PANTHER" id="PTHR47199:SF2">
    <property type="entry name" value="PHOTOSYSTEM II STABILITY_ASSEMBLY FACTOR HCF136, CHLOROPLASTIC"/>
    <property type="match status" value="1"/>
</dbReference>
<organism evidence="1 2">
    <name type="scientific">Chryseolinea soli</name>
    <dbReference type="NCBI Taxonomy" id="2321403"/>
    <lineage>
        <taxon>Bacteria</taxon>
        <taxon>Pseudomonadati</taxon>
        <taxon>Bacteroidota</taxon>
        <taxon>Cytophagia</taxon>
        <taxon>Cytophagales</taxon>
        <taxon>Fulvivirgaceae</taxon>
        <taxon>Chryseolinea</taxon>
    </lineage>
</organism>
<reference evidence="2" key="1">
    <citation type="submission" date="2018-09" db="EMBL/GenBank/DDBJ databases">
        <title>Chryseolinea sp. KIS68-18 isolated from soil.</title>
        <authorList>
            <person name="Weon H.-Y."/>
            <person name="Kwon S.-W."/>
            <person name="Lee S.A."/>
        </authorList>
    </citation>
    <scope>NUCLEOTIDE SEQUENCE [LARGE SCALE GENOMIC DNA]</scope>
    <source>
        <strain evidence="2">KIS68-18</strain>
    </source>
</reference>
<evidence type="ECO:0000313" key="1">
    <source>
        <dbReference type="EMBL" id="AYB30144.1"/>
    </source>
</evidence>
<sequence>MTSPAVTFLTGYSSRRGALGLLTFPDMMDARAPFCRLFSYAGGQWGSLDLKFQCKSITVKSDPARNYRAWWVLGKNGQVAEIAGGAPNIDQIPGAGLEVSKPYGYVEAIKNIGGELYVCGYGRQVYKQTATGWTSIADDILTRDTGTGFFDIDGTDQQHVYAVGWKGEIYLHDGKTWHRDDGHTTAHLGAVRCLGPDNVWICGNDGVVLHGRFNHWERLSDPAFVDNWYSIEEFNGQIYLAGNNVLARIVNGSIQRVDPGLGKPFTVHRLHAKDGMLWAIGSANILTFDGKTWSEVIHPDNV</sequence>
<dbReference type="PANTHER" id="PTHR47199">
    <property type="entry name" value="PHOTOSYSTEM II STABILITY/ASSEMBLY FACTOR HCF136, CHLOROPLASTIC"/>
    <property type="match status" value="1"/>
</dbReference>
<gene>
    <name evidence="1" type="ORF">D4L85_05910</name>
</gene>
<proteinExistence type="predicted"/>
<protein>
    <submittedName>
        <fullName evidence="1">Uncharacterized protein</fullName>
    </submittedName>
</protein>
<dbReference type="KEGG" id="chk:D4L85_05910"/>